<accession>A0A6P8H0V3</accession>
<dbReference type="RefSeq" id="XP_031549308.1">
    <property type="nucleotide sequence ID" value="XM_031693448.1"/>
</dbReference>
<dbReference type="OrthoDB" id="9428907at2759"/>
<evidence type="ECO:0000256" key="1">
    <source>
        <dbReference type="SAM" id="MobiDB-lite"/>
    </source>
</evidence>
<name>A0A6P8H0V3_ACTTE</name>
<feature type="region of interest" description="Disordered" evidence="1">
    <location>
        <begin position="32"/>
        <end position="64"/>
    </location>
</feature>
<dbReference type="GO" id="GO:0005509">
    <property type="term" value="F:calcium ion binding"/>
    <property type="evidence" value="ECO:0007669"/>
    <property type="project" value="InterPro"/>
</dbReference>
<reference evidence="4" key="1">
    <citation type="submission" date="2025-08" db="UniProtKB">
        <authorList>
            <consortium name="RefSeq"/>
        </authorList>
    </citation>
    <scope>IDENTIFICATION</scope>
    <source>
        <tissue evidence="4">Tentacle</tissue>
    </source>
</reference>
<evidence type="ECO:0000313" key="3">
    <source>
        <dbReference type="Proteomes" id="UP000515163"/>
    </source>
</evidence>
<keyword evidence="3" id="KW-1185">Reference proteome</keyword>
<dbReference type="PANTHER" id="PTHR15054:SF3">
    <property type="entry name" value="SARCOPLASMIC RETICULUM HISTIDINE-RICH CALCIUM-BINDING PROTEIN"/>
    <property type="match status" value="1"/>
</dbReference>
<dbReference type="PANTHER" id="PTHR15054">
    <property type="entry name" value="HISTIDINE-RICH CALCIUM-BINDING PROTEIN-RELATED"/>
    <property type="match status" value="1"/>
</dbReference>
<keyword evidence="2" id="KW-0732">Signal</keyword>
<organism evidence="3 4">
    <name type="scientific">Actinia tenebrosa</name>
    <name type="common">Australian red waratah sea anemone</name>
    <dbReference type="NCBI Taxonomy" id="6105"/>
    <lineage>
        <taxon>Eukaryota</taxon>
        <taxon>Metazoa</taxon>
        <taxon>Cnidaria</taxon>
        <taxon>Anthozoa</taxon>
        <taxon>Hexacorallia</taxon>
        <taxon>Actiniaria</taxon>
        <taxon>Actiniidae</taxon>
        <taxon>Actinia</taxon>
    </lineage>
</organism>
<gene>
    <name evidence="4" type="primary">LOC116286863</name>
</gene>
<feature type="compositionally biased region" description="Polar residues" evidence="1">
    <location>
        <begin position="54"/>
        <end position="63"/>
    </location>
</feature>
<proteinExistence type="predicted"/>
<feature type="signal peptide" evidence="2">
    <location>
        <begin position="1"/>
        <end position="21"/>
    </location>
</feature>
<dbReference type="GeneID" id="116286863"/>
<sequence>MKAFNLISLISLILLITFVNCNEDVPVEDPLEKPKANEQESYSTSDQNQKEEVPTSSPEQNTEQVKDYKLGSLCNYCSYCKFCKLCDKDCPCETSKKRPNCHLCKYCKYCFLCSTCDVACTPGGMLDTISSAIYSSLPSFTKKEQQEVDKDIEKAKDWIKEYL</sequence>
<dbReference type="AlphaFoldDB" id="A0A6P8H0V3"/>
<feature type="chain" id="PRO_5028175680" evidence="2">
    <location>
        <begin position="22"/>
        <end position="163"/>
    </location>
</feature>
<dbReference type="KEGG" id="aten:116286863"/>
<dbReference type="InterPro" id="IPR015666">
    <property type="entry name" value="HRC"/>
</dbReference>
<dbReference type="Proteomes" id="UP000515163">
    <property type="component" value="Unplaced"/>
</dbReference>
<protein>
    <submittedName>
        <fullName evidence="4">Sarcoplasmic reticulum histidine-rich calcium-binding protein-like</fullName>
    </submittedName>
</protein>
<dbReference type="InParanoid" id="A0A6P8H0V3"/>
<evidence type="ECO:0000256" key="2">
    <source>
        <dbReference type="SAM" id="SignalP"/>
    </source>
</evidence>
<evidence type="ECO:0000313" key="4">
    <source>
        <dbReference type="RefSeq" id="XP_031549308.1"/>
    </source>
</evidence>